<dbReference type="InterPro" id="IPR045024">
    <property type="entry name" value="NDH-2"/>
</dbReference>
<dbReference type="OrthoDB" id="5376590at2759"/>
<gene>
    <name evidence="7" type="ORF">CSIM01_13463</name>
</gene>
<evidence type="ECO:0000313" key="8">
    <source>
        <dbReference type="Proteomes" id="UP000070328"/>
    </source>
</evidence>
<protein>
    <recommendedName>
        <fullName evidence="6">FAD/NAD(P)-binding domain-containing protein</fullName>
    </recommendedName>
</protein>
<evidence type="ECO:0000313" key="7">
    <source>
        <dbReference type="EMBL" id="KXH37247.1"/>
    </source>
</evidence>
<evidence type="ECO:0000256" key="5">
    <source>
        <dbReference type="ARBA" id="ARBA00023027"/>
    </source>
</evidence>
<sequence length="341" mass="36811">MSHRIAIVGAGFAGFWSALAAKRLINIHSQTEAFKVTVIAPQPYLVMRPRLYEEDPSSMSQDLEPLFKACGIEFIPGSVDDIDVQSHTASYRSSAGTEHFATYDRLILAAGSSVIRPDQVSGLAQHAHDVDSLEGATKLETHLNILGACPPTTARNTVVVCGAGFTGIEVATELFKRLLCIKNPRVILVKATGVLGPELGPGPRPVINQALEELGIELRLASLITTVDSGGVQLASGEKIETVTTIWTAGVRATPWTQKIPGPKDRLSRLHVDRYLRATSSEHVFASGDAAYAATDNDGHYTLMSCQHALPARPCFGIQCRRRPPGNSPFRVQIEILELLS</sequence>
<name>A0A135SNA9_9PEZI</name>
<keyword evidence="8" id="KW-1185">Reference proteome</keyword>
<dbReference type="EMBL" id="JFBX01000505">
    <property type="protein sequence ID" value="KXH37247.1"/>
    <property type="molecule type" value="Genomic_DNA"/>
</dbReference>
<keyword evidence="5" id="KW-0520">NAD</keyword>
<feature type="domain" description="FAD/NAD(P)-binding" evidence="6">
    <location>
        <begin position="4"/>
        <end position="309"/>
    </location>
</feature>
<dbReference type="AlphaFoldDB" id="A0A135SNA9"/>
<keyword evidence="2" id="KW-0285">Flavoprotein</keyword>
<comment type="similarity">
    <text evidence="1">Belongs to the NADH dehydrogenase family.</text>
</comment>
<dbReference type="SUPFAM" id="SSF51905">
    <property type="entry name" value="FAD/NAD(P)-binding domain"/>
    <property type="match status" value="2"/>
</dbReference>
<dbReference type="PANTHER" id="PTHR43706">
    <property type="entry name" value="NADH DEHYDROGENASE"/>
    <property type="match status" value="1"/>
</dbReference>
<dbReference type="InterPro" id="IPR036188">
    <property type="entry name" value="FAD/NAD-bd_sf"/>
</dbReference>
<keyword evidence="3" id="KW-0274">FAD</keyword>
<accession>A0A135SNA9</accession>
<dbReference type="InterPro" id="IPR023753">
    <property type="entry name" value="FAD/NAD-binding_dom"/>
</dbReference>
<evidence type="ECO:0000256" key="4">
    <source>
        <dbReference type="ARBA" id="ARBA00023002"/>
    </source>
</evidence>
<dbReference type="PANTHER" id="PTHR43706:SF45">
    <property type="entry name" value="NADH DEHYDROGENASE-LIKE PROTEIN RV1812C"/>
    <property type="match status" value="1"/>
</dbReference>
<evidence type="ECO:0000256" key="2">
    <source>
        <dbReference type="ARBA" id="ARBA00022630"/>
    </source>
</evidence>
<evidence type="ECO:0000256" key="3">
    <source>
        <dbReference type="ARBA" id="ARBA00022827"/>
    </source>
</evidence>
<dbReference type="GO" id="GO:0003954">
    <property type="term" value="F:NADH dehydrogenase activity"/>
    <property type="evidence" value="ECO:0007669"/>
    <property type="project" value="InterPro"/>
</dbReference>
<comment type="caution">
    <text evidence="7">The sequence shown here is derived from an EMBL/GenBank/DDBJ whole genome shotgun (WGS) entry which is preliminary data.</text>
</comment>
<dbReference type="Pfam" id="PF07992">
    <property type="entry name" value="Pyr_redox_2"/>
    <property type="match status" value="1"/>
</dbReference>
<organism evidence="7 8">
    <name type="scientific">Colletotrichum simmondsii</name>
    <dbReference type="NCBI Taxonomy" id="703756"/>
    <lineage>
        <taxon>Eukaryota</taxon>
        <taxon>Fungi</taxon>
        <taxon>Dikarya</taxon>
        <taxon>Ascomycota</taxon>
        <taxon>Pezizomycotina</taxon>
        <taxon>Sordariomycetes</taxon>
        <taxon>Hypocreomycetidae</taxon>
        <taxon>Glomerellales</taxon>
        <taxon>Glomerellaceae</taxon>
        <taxon>Colletotrichum</taxon>
        <taxon>Colletotrichum acutatum species complex</taxon>
    </lineage>
</organism>
<evidence type="ECO:0000256" key="1">
    <source>
        <dbReference type="ARBA" id="ARBA00005272"/>
    </source>
</evidence>
<reference evidence="7 8" key="1">
    <citation type="submission" date="2014-02" db="EMBL/GenBank/DDBJ databases">
        <title>The genome sequence of Colletotrichum simmondsii CBS122122.</title>
        <authorList>
            <person name="Baroncelli R."/>
            <person name="Thon M.R."/>
        </authorList>
    </citation>
    <scope>NUCLEOTIDE SEQUENCE [LARGE SCALE GENOMIC DNA]</scope>
    <source>
        <strain evidence="7 8">CBS122122</strain>
    </source>
</reference>
<evidence type="ECO:0000259" key="6">
    <source>
        <dbReference type="Pfam" id="PF07992"/>
    </source>
</evidence>
<dbReference type="PRINTS" id="PR00368">
    <property type="entry name" value="FADPNR"/>
</dbReference>
<dbReference type="Proteomes" id="UP000070328">
    <property type="component" value="Unassembled WGS sequence"/>
</dbReference>
<keyword evidence="4" id="KW-0560">Oxidoreductase</keyword>
<dbReference type="Gene3D" id="3.50.50.100">
    <property type="match status" value="1"/>
</dbReference>
<proteinExistence type="inferred from homology"/>